<proteinExistence type="predicted"/>
<keyword evidence="2" id="KW-0808">Transferase</keyword>
<dbReference type="Gene3D" id="3.40.50.150">
    <property type="entry name" value="Vaccinia Virus protein VP39"/>
    <property type="match status" value="1"/>
</dbReference>
<organism evidence="2 3">
    <name type="scientific">Lentisphaera profundi</name>
    <dbReference type="NCBI Taxonomy" id="1658616"/>
    <lineage>
        <taxon>Bacteria</taxon>
        <taxon>Pseudomonadati</taxon>
        <taxon>Lentisphaerota</taxon>
        <taxon>Lentisphaeria</taxon>
        <taxon>Lentisphaerales</taxon>
        <taxon>Lentisphaeraceae</taxon>
        <taxon>Lentisphaera</taxon>
    </lineage>
</organism>
<dbReference type="CDD" id="cd02440">
    <property type="entry name" value="AdoMet_MTases"/>
    <property type="match status" value="1"/>
</dbReference>
<dbReference type="GO" id="GO:0032259">
    <property type="term" value="P:methylation"/>
    <property type="evidence" value="ECO:0007669"/>
    <property type="project" value="UniProtKB-KW"/>
</dbReference>
<dbReference type="SUPFAM" id="SSF53335">
    <property type="entry name" value="S-adenosyl-L-methionine-dependent methyltransferases"/>
    <property type="match status" value="1"/>
</dbReference>
<accession>A0ABY7VV08</accession>
<dbReference type="InterPro" id="IPR025714">
    <property type="entry name" value="Methyltranfer_dom"/>
</dbReference>
<name>A0ABY7VV08_9BACT</name>
<dbReference type="Pfam" id="PF13679">
    <property type="entry name" value="Methyltransf_32"/>
    <property type="match status" value="1"/>
</dbReference>
<keyword evidence="2" id="KW-0489">Methyltransferase</keyword>
<evidence type="ECO:0000259" key="1">
    <source>
        <dbReference type="Pfam" id="PF13679"/>
    </source>
</evidence>
<sequence>MDKIVEFLNDLEGQLKVNSFSKLTLSMKRNKSDQVKSIFVKPINLRGEQKLCFVFRHPTNDVTKNYSFEEGLVEITESLNESFLKADLMSVKQDVFLTIDKQGKGKIKRKMKVLQSPETVDNKHDKRKKRLIETQNNLYLQELDIVDKDGQVKRSREDKFRQINKFVEVMGHVLANHGTEPVIADMGCGKGYLTFALYDYLGSLAMKPKVIGVELRPKLVDLCNRIAQKANFENLSFEAGYIGRWDIEKLDVLIALHACDTATDDAIYQGVKSGAKVIVCAPCCHRQVRKSMQTSGVLKEITRHGILLEREAEILTDSLRALYLEACGYKTKVMEFISTEHTPKNLLIIAEKHQNGIDAEIWNRIKGLKEMWGLKEHYLEALVRDL</sequence>
<dbReference type="GO" id="GO:0008168">
    <property type="term" value="F:methyltransferase activity"/>
    <property type="evidence" value="ECO:0007669"/>
    <property type="project" value="UniProtKB-KW"/>
</dbReference>
<evidence type="ECO:0000313" key="2">
    <source>
        <dbReference type="EMBL" id="WDE96579.1"/>
    </source>
</evidence>
<protein>
    <submittedName>
        <fullName evidence="2">SAM-dependent methyltransferase</fullName>
    </submittedName>
</protein>
<dbReference type="Proteomes" id="UP001214250">
    <property type="component" value="Chromosome 1"/>
</dbReference>
<feature type="domain" description="Methyltransferase" evidence="1">
    <location>
        <begin position="158"/>
        <end position="290"/>
    </location>
</feature>
<dbReference type="PANTHER" id="PTHR13369:SF3">
    <property type="entry name" value="METHYLTRANSFERASE DOMAIN-CONTAINING PROTEIN"/>
    <property type="match status" value="1"/>
</dbReference>
<dbReference type="InterPro" id="IPR029063">
    <property type="entry name" value="SAM-dependent_MTases_sf"/>
</dbReference>
<reference evidence="2 3" key="1">
    <citation type="submission" date="2023-02" db="EMBL/GenBank/DDBJ databases">
        <title>Genome sequence of Lentisphaera profundi SAORIC-696.</title>
        <authorList>
            <person name="Kim e."/>
            <person name="Cho J.-C."/>
            <person name="Choi A."/>
            <person name="Kang I."/>
        </authorList>
    </citation>
    <scope>NUCLEOTIDE SEQUENCE [LARGE SCALE GENOMIC DNA]</scope>
    <source>
        <strain evidence="2 3">SAORIC-696</strain>
    </source>
</reference>
<gene>
    <name evidence="2" type="ORF">PQO03_01180</name>
</gene>
<dbReference type="EMBL" id="CP117811">
    <property type="protein sequence ID" value="WDE96579.1"/>
    <property type="molecule type" value="Genomic_DNA"/>
</dbReference>
<dbReference type="PANTHER" id="PTHR13369">
    <property type="match status" value="1"/>
</dbReference>
<evidence type="ECO:0000313" key="3">
    <source>
        <dbReference type="Proteomes" id="UP001214250"/>
    </source>
</evidence>
<dbReference type="RefSeq" id="WP_274150644.1">
    <property type="nucleotide sequence ID" value="NZ_CP117811.1"/>
</dbReference>
<keyword evidence="3" id="KW-1185">Reference proteome</keyword>